<dbReference type="CDD" id="cd00761">
    <property type="entry name" value="Glyco_tranf_GTA_type"/>
    <property type="match status" value="1"/>
</dbReference>
<dbReference type="Gene3D" id="3.90.550.10">
    <property type="entry name" value="Spore Coat Polysaccharide Biosynthesis Protein SpsA, Chain A"/>
    <property type="match status" value="1"/>
</dbReference>
<reference evidence="2 3" key="1">
    <citation type="submission" date="2015-09" db="EMBL/GenBank/DDBJ databases">
        <authorList>
            <consortium name="Pathogen Informatics"/>
        </authorList>
    </citation>
    <scope>NUCLEOTIDE SEQUENCE [LARGE SCALE GENOMIC DNA]</scope>
    <source>
        <strain evidence="2 3">2789STDY5834968</strain>
    </source>
</reference>
<name>A0A173RAP3_9FIRM</name>
<dbReference type="PANTHER" id="PTHR22916:SF3">
    <property type="entry name" value="UDP-GLCNAC:BETAGAL BETA-1,3-N-ACETYLGLUCOSAMINYLTRANSFERASE-LIKE PROTEIN 1"/>
    <property type="match status" value="1"/>
</dbReference>
<dbReference type="Proteomes" id="UP000095673">
    <property type="component" value="Unassembled WGS sequence"/>
</dbReference>
<organism evidence="2 3">
    <name type="scientific">Agathobacter rectalis</name>
    <dbReference type="NCBI Taxonomy" id="39491"/>
    <lineage>
        <taxon>Bacteria</taxon>
        <taxon>Bacillati</taxon>
        <taxon>Bacillota</taxon>
        <taxon>Clostridia</taxon>
        <taxon>Lachnospirales</taxon>
        <taxon>Lachnospiraceae</taxon>
        <taxon>Agathobacter</taxon>
    </lineage>
</organism>
<dbReference type="AlphaFoldDB" id="A0A173RAP3"/>
<dbReference type="InterPro" id="IPR001173">
    <property type="entry name" value="Glyco_trans_2-like"/>
</dbReference>
<keyword evidence="2" id="KW-0808">Transferase</keyword>
<feature type="domain" description="Glycosyltransferase 2-like" evidence="1">
    <location>
        <begin position="6"/>
        <end position="143"/>
    </location>
</feature>
<gene>
    <name evidence="2" type="primary">hyaD_1</name>
    <name evidence="2" type="ORF">ERS852580_00384</name>
</gene>
<dbReference type="PANTHER" id="PTHR22916">
    <property type="entry name" value="GLYCOSYLTRANSFERASE"/>
    <property type="match status" value="1"/>
</dbReference>
<evidence type="ECO:0000259" key="1">
    <source>
        <dbReference type="Pfam" id="PF00535"/>
    </source>
</evidence>
<sequence>MEKLLTIVVPAYNVEKYIKNCLDSFIDLSVLRSLEILIVDDGSTDSTASLAHTYEQKYPYSFKVLSKENGGHGSTINYAIPRATGKYFKVVDGDDWLDKSLLPQFVQLLKHTHSDVISNDFNLVDDRTKKVTKRRKAVSNSYHYNREWGFAEAVMDPLITIHSMTIRTDVLQKNDIRMDEHCFYEDQEYILYPIPYCTSITFSPLPLYQYRLGRSGQSVDIKMMIKRHDQHLKVLDALFEYNNVHGNLQTYKKQYLERGIAEAVDDEYQIFLAKGNDTRNVEHMKKFDEMLREEHPGVYRACSRKQIWLIRKTDFKAFPIVAWFYSKFKKQLI</sequence>
<dbReference type="Pfam" id="PF00535">
    <property type="entry name" value="Glycos_transf_2"/>
    <property type="match status" value="1"/>
</dbReference>
<dbReference type="EC" id="2.4.1.212" evidence="2"/>
<dbReference type="SUPFAM" id="SSF53448">
    <property type="entry name" value="Nucleotide-diphospho-sugar transferases"/>
    <property type="match status" value="1"/>
</dbReference>
<dbReference type="OrthoDB" id="9810303at2"/>
<proteinExistence type="predicted"/>
<keyword evidence="2" id="KW-0328">Glycosyltransferase</keyword>
<protein>
    <submittedName>
        <fullName evidence="2">Hyaluronan synthase</fullName>
        <ecNumber evidence="2">2.4.1.212</ecNumber>
    </submittedName>
</protein>
<evidence type="ECO:0000313" key="3">
    <source>
        <dbReference type="Proteomes" id="UP000095673"/>
    </source>
</evidence>
<dbReference type="RefSeq" id="WP_055236969.1">
    <property type="nucleotide sequence ID" value="NZ_CYXM01000001.1"/>
</dbReference>
<accession>A0A173RAP3</accession>
<dbReference type="InterPro" id="IPR029044">
    <property type="entry name" value="Nucleotide-diphossugar_trans"/>
</dbReference>
<dbReference type="EMBL" id="CYXM01000001">
    <property type="protein sequence ID" value="CUM74875.1"/>
    <property type="molecule type" value="Genomic_DNA"/>
</dbReference>
<evidence type="ECO:0000313" key="2">
    <source>
        <dbReference type="EMBL" id="CUM74875.1"/>
    </source>
</evidence>
<dbReference type="GO" id="GO:0050501">
    <property type="term" value="F:hyaluronan synthase activity"/>
    <property type="evidence" value="ECO:0007669"/>
    <property type="project" value="UniProtKB-EC"/>
</dbReference>